<dbReference type="Proteomes" id="UP000027432">
    <property type="component" value="Unassembled WGS sequence"/>
</dbReference>
<dbReference type="STRING" id="1353537.TP2_07260"/>
<evidence type="ECO:0000313" key="2">
    <source>
        <dbReference type="Proteomes" id="UP000027432"/>
    </source>
</evidence>
<name>A0A074JTR5_9RHOB</name>
<gene>
    <name evidence="1" type="ORF">TP2_07260</name>
</gene>
<accession>A0A074JTR5</accession>
<dbReference type="EMBL" id="AUND01000023">
    <property type="protein sequence ID" value="KEO52732.1"/>
    <property type="molecule type" value="Genomic_DNA"/>
</dbReference>
<sequence>MDPLSLVRIGFEAARIGVEAQAVIAMRLAGMAGLWDVPVHETFQMLHEKPVAVVEATEAAAWAILKGHSADRAISASMSEIGRHTSANLARLSRRGPSWA</sequence>
<dbReference type="AlphaFoldDB" id="A0A074JTR5"/>
<proteinExistence type="predicted"/>
<dbReference type="RefSeq" id="WP_051692456.1">
    <property type="nucleotide sequence ID" value="NZ_AUND01000023.1"/>
</dbReference>
<evidence type="ECO:0000313" key="1">
    <source>
        <dbReference type="EMBL" id="KEO52732.1"/>
    </source>
</evidence>
<protein>
    <submittedName>
        <fullName evidence="1">Uncharacterized protein</fullName>
    </submittedName>
</protein>
<comment type="caution">
    <text evidence="1">The sequence shown here is derived from an EMBL/GenBank/DDBJ whole genome shotgun (WGS) entry which is preliminary data.</text>
</comment>
<organism evidence="1 2">
    <name type="scientific">Thioclava pacifica DSM 10166</name>
    <dbReference type="NCBI Taxonomy" id="1353537"/>
    <lineage>
        <taxon>Bacteria</taxon>
        <taxon>Pseudomonadati</taxon>
        <taxon>Pseudomonadota</taxon>
        <taxon>Alphaproteobacteria</taxon>
        <taxon>Rhodobacterales</taxon>
        <taxon>Paracoccaceae</taxon>
        <taxon>Thioclava</taxon>
    </lineage>
</organism>
<dbReference type="eggNOG" id="ENOG5033AA4">
    <property type="taxonomic scope" value="Bacteria"/>
</dbReference>
<keyword evidence="2" id="KW-1185">Reference proteome</keyword>
<reference evidence="1 2" key="1">
    <citation type="submission" date="2013-07" db="EMBL/GenBank/DDBJ databases">
        <title>Thioclava pacifica DSM 10166 Genome Sequencing.</title>
        <authorList>
            <person name="Lai Q."/>
            <person name="Shao Z."/>
        </authorList>
    </citation>
    <scope>NUCLEOTIDE SEQUENCE [LARGE SCALE GENOMIC DNA]</scope>
    <source>
        <strain evidence="1 2">DSM 10166</strain>
    </source>
</reference>
<dbReference type="OrthoDB" id="7869201at2"/>